<dbReference type="GO" id="GO:0005795">
    <property type="term" value="C:Golgi stack"/>
    <property type="evidence" value="ECO:0007669"/>
    <property type="project" value="TreeGrafter"/>
</dbReference>
<dbReference type="PANTHER" id="PTHR12062">
    <property type="entry name" value="N-ACETYLGLUCOSAMINYLTRANSFERASE VI"/>
    <property type="match status" value="1"/>
</dbReference>
<dbReference type="OMA" id="QFAHINP"/>
<dbReference type="GO" id="GO:0005793">
    <property type="term" value="C:endoplasmic reticulum-Golgi intermediate compartment"/>
    <property type="evidence" value="ECO:0007669"/>
    <property type="project" value="TreeGrafter"/>
</dbReference>
<keyword evidence="5" id="KW-1133">Transmembrane helix</keyword>
<feature type="region of interest" description="Disordered" evidence="4">
    <location>
        <begin position="456"/>
        <end position="476"/>
    </location>
</feature>
<evidence type="ECO:0000256" key="5">
    <source>
        <dbReference type="SAM" id="Phobius"/>
    </source>
</evidence>
<organism evidence="8 9">
    <name type="scientific">Varroa destructor</name>
    <name type="common">Honeybee mite</name>
    <dbReference type="NCBI Taxonomy" id="109461"/>
    <lineage>
        <taxon>Eukaryota</taxon>
        <taxon>Metazoa</taxon>
        <taxon>Ecdysozoa</taxon>
        <taxon>Arthropoda</taxon>
        <taxon>Chelicerata</taxon>
        <taxon>Arachnida</taxon>
        <taxon>Acari</taxon>
        <taxon>Parasitiformes</taxon>
        <taxon>Mesostigmata</taxon>
        <taxon>Gamasina</taxon>
        <taxon>Dermanyssoidea</taxon>
        <taxon>Varroidae</taxon>
        <taxon>Varroa</taxon>
    </lineage>
</organism>
<name>A0A7M7KP28_VARDE</name>
<evidence type="ECO:0000256" key="2">
    <source>
        <dbReference type="ARBA" id="ARBA00022676"/>
    </source>
</evidence>
<dbReference type="RefSeq" id="XP_022666656.1">
    <property type="nucleotide sequence ID" value="XM_022810921.1"/>
</dbReference>
<feature type="domain" description="MGAT4 A/B/C C-terminal" evidence="7">
    <location>
        <begin position="383"/>
        <end position="526"/>
    </location>
</feature>
<protein>
    <recommendedName>
        <fullName evidence="10">Alpha-1,3-mannosyl-glycoprotein 4-beta-N-acetylglucosaminyltransferase A</fullName>
    </recommendedName>
</protein>
<dbReference type="Pfam" id="PF23524">
    <property type="entry name" value="MGAT4A_C"/>
    <property type="match status" value="1"/>
</dbReference>
<reference evidence="8" key="1">
    <citation type="submission" date="2021-01" db="UniProtKB">
        <authorList>
            <consortium name="EnsemblMetazoa"/>
        </authorList>
    </citation>
    <scope>IDENTIFICATION</scope>
</reference>
<keyword evidence="5" id="KW-0812">Transmembrane</keyword>
<evidence type="ECO:0008006" key="10">
    <source>
        <dbReference type="Google" id="ProtNLM"/>
    </source>
</evidence>
<dbReference type="InterPro" id="IPR006759">
    <property type="entry name" value="Glyco_transf_54"/>
</dbReference>
<dbReference type="AlphaFoldDB" id="A0A7M7KP28"/>
<dbReference type="GO" id="GO:0005783">
    <property type="term" value="C:endoplasmic reticulum"/>
    <property type="evidence" value="ECO:0007669"/>
    <property type="project" value="TreeGrafter"/>
</dbReference>
<evidence type="ECO:0000259" key="6">
    <source>
        <dbReference type="Pfam" id="PF04666"/>
    </source>
</evidence>
<feature type="transmembrane region" description="Helical" evidence="5">
    <location>
        <begin position="7"/>
        <end position="28"/>
    </location>
</feature>
<evidence type="ECO:0000313" key="9">
    <source>
        <dbReference type="Proteomes" id="UP000594260"/>
    </source>
</evidence>
<dbReference type="InterPro" id="IPR056576">
    <property type="entry name" value="MGAT4_A/B/C_C"/>
</dbReference>
<keyword evidence="9" id="KW-1185">Reference proteome</keyword>
<dbReference type="KEGG" id="vde:111252667"/>
<dbReference type="FunCoup" id="A0A7M7KP28">
    <property type="interactions" value="954"/>
</dbReference>
<dbReference type="OrthoDB" id="2016523at2759"/>
<dbReference type="Proteomes" id="UP000594260">
    <property type="component" value="Unplaced"/>
</dbReference>
<sequence>MLRRRIFFVLFGYALSAVALICVLYGAITIPNPPVESTRVDLQGRVDSLQQRVGHAEILLQRRWRDVLHAEAASVGPAGSSSLSLPSIFDYLSYLRNTTHLEPALRIAANTSRGHPARLVFGIPSVKREIQSYLTSTVENLIANMSPEDRSMSLIVIMLADINNSTKVESELAEVRGVLDEHLRSGLVEVINPPSHFYPPIDKLQQPTLGDPIDRVRWRTKQAYDFAYLMMYASSRGEYYVQLEDDILSKPGFATQMLNFAKKQMSSGHKDFFVLDFCTLGFIGKMFKCIELMKFATYILTFAQDQPVDWILDHYVQTKVCRFDKDAKHCRKMKSTIWITHKPSLFQHVGTHSSLKGKMQKLKDRQFGRVSLFVPHRDNVPGDVVTSMTTYKQYTVKRAYLGDSLFWGVLPVAGDHITVTFHEPTILEKVLFRSGDAEHPNDRFINATIQILPVASVGKNPQNSNQDSGNKSLDMAKPQAKHDGWLELIRFDPHNGLAQAGPVSYPVAALRLVVLTNHDHWGILSEIQVKGSTAFSPNNNKLL</sequence>
<keyword evidence="5" id="KW-0472">Membrane</keyword>
<dbReference type="GeneID" id="111252667"/>
<feature type="compositionally biased region" description="Polar residues" evidence="4">
    <location>
        <begin position="459"/>
        <end position="471"/>
    </location>
</feature>
<comment type="pathway">
    <text evidence="1">Protein modification; protein glycosylation.</text>
</comment>
<feature type="domain" description="MGAT4 conserved region" evidence="6">
    <location>
        <begin position="99"/>
        <end position="367"/>
    </location>
</feature>
<dbReference type="PANTHER" id="PTHR12062:SF9">
    <property type="entry name" value="ALPHA-1,3-MANNOSYL-GLYCOPROTEIN 4-BETA-N-ACETYLGLUCOSAMINYLTRANSFERASE A, ISOFORM A"/>
    <property type="match status" value="1"/>
</dbReference>
<evidence type="ECO:0000313" key="8">
    <source>
        <dbReference type="EnsemblMetazoa" id="XP_022666656"/>
    </source>
</evidence>
<dbReference type="GO" id="GO:0008375">
    <property type="term" value="F:acetylglucosaminyltransferase activity"/>
    <property type="evidence" value="ECO:0007669"/>
    <property type="project" value="TreeGrafter"/>
</dbReference>
<dbReference type="InterPro" id="IPR057279">
    <property type="entry name" value="MGAT4"/>
</dbReference>
<evidence type="ECO:0000256" key="3">
    <source>
        <dbReference type="ARBA" id="ARBA00022679"/>
    </source>
</evidence>
<dbReference type="Pfam" id="PF04666">
    <property type="entry name" value="MGAT4_cons"/>
    <property type="match status" value="1"/>
</dbReference>
<evidence type="ECO:0000256" key="1">
    <source>
        <dbReference type="ARBA" id="ARBA00004922"/>
    </source>
</evidence>
<dbReference type="GO" id="GO:0006487">
    <property type="term" value="P:protein N-linked glycosylation"/>
    <property type="evidence" value="ECO:0007669"/>
    <property type="project" value="TreeGrafter"/>
</dbReference>
<evidence type="ECO:0000256" key="4">
    <source>
        <dbReference type="SAM" id="MobiDB-lite"/>
    </source>
</evidence>
<proteinExistence type="predicted"/>
<dbReference type="EnsemblMetazoa" id="XM_022810921">
    <property type="protein sequence ID" value="XP_022666656"/>
    <property type="gene ID" value="LOC111252667"/>
</dbReference>
<accession>A0A7M7KP28</accession>
<dbReference type="InParanoid" id="A0A7M7KP28"/>
<keyword evidence="3" id="KW-0808">Transferase</keyword>
<evidence type="ECO:0000259" key="7">
    <source>
        <dbReference type="Pfam" id="PF23524"/>
    </source>
</evidence>
<keyword evidence="2" id="KW-0328">Glycosyltransferase</keyword>